<dbReference type="Pfam" id="PF22275">
    <property type="entry name" value="DUF6957"/>
    <property type="match status" value="1"/>
</dbReference>
<accession>A0ABX9BAH3</accession>
<dbReference type="InterPro" id="IPR054232">
    <property type="entry name" value="DUF6957"/>
</dbReference>
<feature type="domain" description="DUF6957" evidence="2">
    <location>
        <begin position="18"/>
        <end position="128"/>
    </location>
</feature>
<sequence length="130" mass="14380">MDNADIELFSEPSEPREGAHAEEGQLIELVAHRYPGKAYCLVRDWTLFRAELTEAELAKVAAAGNIPLFLLAHNVRADSAGRFQPGSWVRSSIGVALVDGYFFETRNTVYVLVGKGAEQKASLKTIFSFY</sequence>
<reference evidence="3 4" key="1">
    <citation type="submission" date="2021-08" db="EMBL/GenBank/DDBJ databases">
        <title>Bactericidal Effect of Pseudomonas oryziphila sp. nov., a novel Pseudomonas Species Against Xanthomonas oryzae Reduces Disease Severity of Bacterial Leaf Streak of Rice.</title>
        <authorList>
            <person name="Yang R."/>
            <person name="Li S."/>
            <person name="Li Y."/>
            <person name="Yan Y."/>
            <person name="Fang Y."/>
            <person name="Zou L."/>
            <person name="Chen G."/>
        </authorList>
    </citation>
    <scope>NUCLEOTIDE SEQUENCE [LARGE SCALE GENOMIC DNA]</scope>
    <source>
        <strain evidence="3 4">DSM 17497</strain>
    </source>
</reference>
<keyword evidence="4" id="KW-1185">Reference proteome</keyword>
<evidence type="ECO:0000256" key="1">
    <source>
        <dbReference type="SAM" id="MobiDB-lite"/>
    </source>
</evidence>
<feature type="region of interest" description="Disordered" evidence="1">
    <location>
        <begin position="1"/>
        <end position="20"/>
    </location>
</feature>
<evidence type="ECO:0000313" key="3">
    <source>
        <dbReference type="EMBL" id="QZP28714.1"/>
    </source>
</evidence>
<evidence type="ECO:0000259" key="2">
    <source>
        <dbReference type="Pfam" id="PF22275"/>
    </source>
</evidence>
<protein>
    <recommendedName>
        <fullName evidence="2">DUF6957 domain-containing protein</fullName>
    </recommendedName>
</protein>
<evidence type="ECO:0000313" key="4">
    <source>
        <dbReference type="Proteomes" id="UP000825591"/>
    </source>
</evidence>
<gene>
    <name evidence="3" type="ORF">K5H97_10355</name>
</gene>
<dbReference type="Proteomes" id="UP000825591">
    <property type="component" value="Chromosome"/>
</dbReference>
<dbReference type="EMBL" id="CP081966">
    <property type="protein sequence ID" value="QZP28714.1"/>
    <property type="molecule type" value="Genomic_DNA"/>
</dbReference>
<proteinExistence type="predicted"/>
<organism evidence="3 4">
    <name type="scientific">Pseudomonas mosselii</name>
    <dbReference type="NCBI Taxonomy" id="78327"/>
    <lineage>
        <taxon>Bacteria</taxon>
        <taxon>Pseudomonadati</taxon>
        <taxon>Pseudomonadota</taxon>
        <taxon>Gammaproteobacteria</taxon>
        <taxon>Pseudomonadales</taxon>
        <taxon>Pseudomonadaceae</taxon>
        <taxon>Pseudomonas</taxon>
    </lineage>
</organism>
<dbReference type="RefSeq" id="WP_036986723.1">
    <property type="nucleotide sequence ID" value="NZ_CP081966.1"/>
</dbReference>
<name>A0ABX9BAH3_9PSED</name>